<feature type="compositionally biased region" description="Low complexity" evidence="11">
    <location>
        <begin position="12"/>
        <end position="21"/>
    </location>
</feature>
<feature type="domain" description="PDZ" evidence="12">
    <location>
        <begin position="318"/>
        <end position="370"/>
    </location>
</feature>
<evidence type="ECO:0000256" key="5">
    <source>
        <dbReference type="ARBA" id="ARBA00022737"/>
    </source>
</evidence>
<feature type="active site" description="Charge relay system" evidence="9">
    <location>
        <position position="176"/>
    </location>
</feature>
<evidence type="ECO:0000256" key="11">
    <source>
        <dbReference type="SAM" id="MobiDB-lite"/>
    </source>
</evidence>
<dbReference type="InterPro" id="IPR001940">
    <property type="entry name" value="Peptidase_S1C"/>
</dbReference>
<dbReference type="InterPro" id="IPR001478">
    <property type="entry name" value="PDZ"/>
</dbReference>
<keyword evidence="6" id="KW-0574">Periplasm</keyword>
<sequence length="499" mass="51532">MEPGPKGVLTVSSPSSSSSPSRRGVRGVLFPLMVMASACQALGASPPAPPPAATPAAAPVIPSVTVPSPGSLAPLVEAVKGAVVNVEVQARAPVAATRGMRGLPPGWAERFGFPDMPQGDGRGPVQQGQGSGFIIDAKGLVLTNNHVVENAERVRVKLDDGRAFDAQVLGRDPLTDVAVLQLQNAPKDLPHVALGNSDAVRVGDFVLAIGNPFGLASSVSSGILSARARDIHAGPYDDFLQTDAAINPGNSGGPLFNLKGEVIGMNTAIVREATGIGFAVPSNLIQSLLPRLEKDGVVRRGWLGLAAQDLTPDLAKALGLEVDKGAIIADLNDGGPGARAGLQDNDVITRVDDTPIVSAGSLTRTVGLLRPDSRVSVQVLRDGKPLALQVTLGTRPAQRGEPELPTREEESAPAKGRLGMRLADDPQGVRVVRVEPGSPAEQAELPPGSLLRQVGDQKVANAQEAAEALRSARPGSMLLLRIQPPGSDVTLLRALPVPS</sequence>
<dbReference type="InterPro" id="IPR009003">
    <property type="entry name" value="Peptidase_S1_PA"/>
</dbReference>
<feature type="region of interest" description="Disordered" evidence="11">
    <location>
        <begin position="1"/>
        <end position="23"/>
    </location>
</feature>
<proteinExistence type="inferred from homology"/>
<dbReference type="Pfam" id="PF13365">
    <property type="entry name" value="Trypsin_2"/>
    <property type="match status" value="1"/>
</dbReference>
<evidence type="ECO:0000256" key="8">
    <source>
        <dbReference type="ARBA" id="ARBA00022825"/>
    </source>
</evidence>
<keyword evidence="8" id="KW-0720">Serine protease</keyword>
<dbReference type="SMART" id="SM00228">
    <property type="entry name" value="PDZ"/>
    <property type="match status" value="2"/>
</dbReference>
<name>A0A1L9BDR7_9BACT</name>
<feature type="domain" description="PDZ" evidence="12">
    <location>
        <begin position="415"/>
        <end position="484"/>
    </location>
</feature>
<comment type="similarity">
    <text evidence="2">Belongs to the peptidase S1C family.</text>
</comment>
<feature type="binding site" evidence="10">
    <location>
        <position position="146"/>
    </location>
    <ligand>
        <name>substrate</name>
    </ligand>
</feature>
<evidence type="ECO:0000256" key="6">
    <source>
        <dbReference type="ARBA" id="ARBA00022764"/>
    </source>
</evidence>
<dbReference type="STRING" id="83449.BON30_15175"/>
<dbReference type="SUPFAM" id="SSF50494">
    <property type="entry name" value="Trypsin-like serine proteases"/>
    <property type="match status" value="1"/>
</dbReference>
<dbReference type="PRINTS" id="PR00834">
    <property type="entry name" value="PROTEASES2C"/>
</dbReference>
<evidence type="ECO:0000256" key="7">
    <source>
        <dbReference type="ARBA" id="ARBA00022801"/>
    </source>
</evidence>
<protein>
    <submittedName>
        <fullName evidence="13">Peptidase S1</fullName>
    </submittedName>
</protein>
<dbReference type="GO" id="GO:0004252">
    <property type="term" value="F:serine-type endopeptidase activity"/>
    <property type="evidence" value="ECO:0007669"/>
    <property type="project" value="InterPro"/>
</dbReference>
<dbReference type="GO" id="GO:0042597">
    <property type="term" value="C:periplasmic space"/>
    <property type="evidence" value="ECO:0007669"/>
    <property type="project" value="UniProtKB-SubCell"/>
</dbReference>
<evidence type="ECO:0000313" key="14">
    <source>
        <dbReference type="Proteomes" id="UP000182229"/>
    </source>
</evidence>
<evidence type="ECO:0000259" key="12">
    <source>
        <dbReference type="PROSITE" id="PS50106"/>
    </source>
</evidence>
<dbReference type="InterPro" id="IPR036034">
    <property type="entry name" value="PDZ_sf"/>
</dbReference>
<feature type="compositionally biased region" description="Basic and acidic residues" evidence="11">
    <location>
        <begin position="398"/>
        <end position="412"/>
    </location>
</feature>
<dbReference type="PANTHER" id="PTHR22939:SF129">
    <property type="entry name" value="SERINE PROTEASE HTRA2, MITOCHONDRIAL"/>
    <property type="match status" value="1"/>
</dbReference>
<comment type="caution">
    <text evidence="13">The sequence shown here is derived from an EMBL/GenBank/DDBJ whole genome shotgun (WGS) entry which is preliminary data.</text>
</comment>
<dbReference type="GO" id="GO:0006515">
    <property type="term" value="P:protein quality control for misfolded or incompletely synthesized proteins"/>
    <property type="evidence" value="ECO:0007669"/>
    <property type="project" value="TreeGrafter"/>
</dbReference>
<evidence type="ECO:0000256" key="9">
    <source>
        <dbReference type="PIRSR" id="PIRSR611782-1"/>
    </source>
</evidence>
<evidence type="ECO:0000256" key="2">
    <source>
        <dbReference type="ARBA" id="ARBA00010541"/>
    </source>
</evidence>
<feature type="region of interest" description="Disordered" evidence="11">
    <location>
        <begin position="394"/>
        <end position="414"/>
    </location>
</feature>
<feature type="binding site" evidence="10">
    <location>
        <position position="176"/>
    </location>
    <ligand>
        <name>substrate</name>
    </ligand>
</feature>
<evidence type="ECO:0000256" key="3">
    <source>
        <dbReference type="ARBA" id="ARBA00022670"/>
    </source>
</evidence>
<dbReference type="Proteomes" id="UP000182229">
    <property type="component" value="Unassembled WGS sequence"/>
</dbReference>
<keyword evidence="4" id="KW-0732">Signal</keyword>
<evidence type="ECO:0000256" key="10">
    <source>
        <dbReference type="PIRSR" id="PIRSR611782-2"/>
    </source>
</evidence>
<accession>A0A1L9BDR7</accession>
<dbReference type="EMBL" id="MPIN01000003">
    <property type="protein sequence ID" value="OJH40366.1"/>
    <property type="molecule type" value="Genomic_DNA"/>
</dbReference>
<dbReference type="Gene3D" id="2.40.10.120">
    <property type="match status" value="1"/>
</dbReference>
<keyword evidence="3" id="KW-0645">Protease</keyword>
<dbReference type="AlphaFoldDB" id="A0A1L9BDR7"/>
<feature type="active site" description="Charge relay system" evidence="9">
    <location>
        <position position="251"/>
    </location>
</feature>
<dbReference type="InterPro" id="IPR011782">
    <property type="entry name" value="Pept_S1C_Do"/>
</dbReference>
<dbReference type="PANTHER" id="PTHR22939">
    <property type="entry name" value="SERINE PROTEASE FAMILY S1C HTRA-RELATED"/>
    <property type="match status" value="1"/>
</dbReference>
<reference evidence="14" key="1">
    <citation type="submission" date="2016-11" db="EMBL/GenBank/DDBJ databases">
        <authorList>
            <person name="Shukria A."/>
            <person name="Stevens D.C."/>
        </authorList>
    </citation>
    <scope>NUCLEOTIDE SEQUENCE [LARGE SCALE GENOMIC DNA]</scope>
    <source>
        <strain evidence="14">Cbfe23</strain>
    </source>
</reference>
<dbReference type="SUPFAM" id="SSF50156">
    <property type="entry name" value="PDZ domain-like"/>
    <property type="match status" value="2"/>
</dbReference>
<keyword evidence="14" id="KW-1185">Reference proteome</keyword>
<dbReference type="RefSeq" id="WP_071898998.1">
    <property type="nucleotide sequence ID" value="NZ_MPIN01000003.1"/>
</dbReference>
<dbReference type="InterPro" id="IPR041489">
    <property type="entry name" value="PDZ_6"/>
</dbReference>
<feature type="active site" description="Charge relay system" evidence="9">
    <location>
        <position position="146"/>
    </location>
</feature>
<evidence type="ECO:0000256" key="1">
    <source>
        <dbReference type="ARBA" id="ARBA00004418"/>
    </source>
</evidence>
<keyword evidence="7" id="KW-0378">Hydrolase</keyword>
<dbReference type="NCBIfam" id="TIGR02037">
    <property type="entry name" value="degP_htrA_DO"/>
    <property type="match status" value="1"/>
</dbReference>
<dbReference type="Gene3D" id="2.30.42.10">
    <property type="match status" value="2"/>
</dbReference>
<dbReference type="PROSITE" id="PS50106">
    <property type="entry name" value="PDZ"/>
    <property type="match status" value="2"/>
</dbReference>
<organism evidence="13 14">
    <name type="scientific">Cystobacter ferrugineus</name>
    <dbReference type="NCBI Taxonomy" id="83449"/>
    <lineage>
        <taxon>Bacteria</taxon>
        <taxon>Pseudomonadati</taxon>
        <taxon>Myxococcota</taxon>
        <taxon>Myxococcia</taxon>
        <taxon>Myxococcales</taxon>
        <taxon>Cystobacterineae</taxon>
        <taxon>Archangiaceae</taxon>
        <taxon>Cystobacter</taxon>
    </lineage>
</organism>
<keyword evidence="5" id="KW-0677">Repeat</keyword>
<dbReference type="Pfam" id="PF17820">
    <property type="entry name" value="PDZ_6"/>
    <property type="match status" value="1"/>
</dbReference>
<dbReference type="Pfam" id="PF13180">
    <property type="entry name" value="PDZ_2"/>
    <property type="match status" value="1"/>
</dbReference>
<evidence type="ECO:0000313" key="13">
    <source>
        <dbReference type="EMBL" id="OJH40366.1"/>
    </source>
</evidence>
<reference evidence="13 14" key="2">
    <citation type="submission" date="2016-12" db="EMBL/GenBank/DDBJ databases">
        <title>Draft Genome Sequence of Cystobacter ferrugineus Strain Cbfe23.</title>
        <authorList>
            <person name="Akbar S."/>
            <person name="Dowd S.E."/>
            <person name="Stevens D.C."/>
        </authorList>
    </citation>
    <scope>NUCLEOTIDE SEQUENCE [LARGE SCALE GENOMIC DNA]</scope>
    <source>
        <strain evidence="13 14">Cbfe23</strain>
    </source>
</reference>
<gene>
    <name evidence="13" type="ORF">BON30_15175</name>
</gene>
<feature type="binding site" evidence="10">
    <location>
        <begin position="249"/>
        <end position="251"/>
    </location>
    <ligand>
        <name>substrate</name>
    </ligand>
</feature>
<comment type="subcellular location">
    <subcellularLocation>
        <location evidence="1">Periplasm</location>
    </subcellularLocation>
</comment>
<evidence type="ECO:0000256" key="4">
    <source>
        <dbReference type="ARBA" id="ARBA00022729"/>
    </source>
</evidence>
<dbReference type="CDD" id="cd10839">
    <property type="entry name" value="cpPDZ1_DegP-like"/>
    <property type="match status" value="1"/>
</dbReference>